<dbReference type="AlphaFoldDB" id="A0A840UXU2"/>
<comment type="caution">
    <text evidence="1">The sequence shown here is derived from an EMBL/GenBank/DDBJ whole genome shotgun (WGS) entry which is preliminary data.</text>
</comment>
<evidence type="ECO:0000313" key="1">
    <source>
        <dbReference type="EMBL" id="MBB5349636.1"/>
    </source>
</evidence>
<organism evidence="1 2">
    <name type="scientific">Desulfoprunum benzoelyticum</name>
    <dbReference type="NCBI Taxonomy" id="1506996"/>
    <lineage>
        <taxon>Bacteria</taxon>
        <taxon>Pseudomonadati</taxon>
        <taxon>Thermodesulfobacteriota</taxon>
        <taxon>Desulfobulbia</taxon>
        <taxon>Desulfobulbales</taxon>
        <taxon>Desulfobulbaceae</taxon>
        <taxon>Desulfoprunum</taxon>
    </lineage>
</organism>
<protein>
    <submittedName>
        <fullName evidence="1">Putative transcriptional regulator of viral defense system</fullName>
    </submittedName>
</protein>
<dbReference type="RefSeq" id="WP_183352426.1">
    <property type="nucleotide sequence ID" value="NZ_JACHEO010000031.1"/>
</dbReference>
<sequence>MKHEEFFRKHPVFTGEELERHLSATEKSGHRTRESLLNYHRKTGHVVLIRRGLYAVIPPGADPDLYPVDPFLVAAKLTKDAVLAYHTAMEIHGRAYSVQEHLTYSAARPVRPVTFRSRFFRGVKFPRALSRAGREDCAVITVDRAGLDVRLTSLERTLVDVLDRPDLSGSWEEIWRSLESVEFFDLDKVVEYTLLLGNATTTAKVGFFLEQHRESLMVEEYHLKPLHDHRPRQPHYLDSSSRKSGKLVADWNLIVPVALIERTWGEVL</sequence>
<keyword evidence="2" id="KW-1185">Reference proteome</keyword>
<evidence type="ECO:0000313" key="2">
    <source>
        <dbReference type="Proteomes" id="UP000539642"/>
    </source>
</evidence>
<reference evidence="1 2" key="1">
    <citation type="submission" date="2020-08" db="EMBL/GenBank/DDBJ databases">
        <title>Genomic Encyclopedia of Type Strains, Phase IV (KMG-IV): sequencing the most valuable type-strain genomes for metagenomic binning, comparative biology and taxonomic classification.</title>
        <authorList>
            <person name="Goeker M."/>
        </authorList>
    </citation>
    <scope>NUCLEOTIDE SEQUENCE [LARGE SCALE GENOMIC DNA]</scope>
    <source>
        <strain evidence="1 2">DSM 28570</strain>
    </source>
</reference>
<dbReference type="Proteomes" id="UP000539642">
    <property type="component" value="Unassembled WGS sequence"/>
</dbReference>
<gene>
    <name evidence="1" type="ORF">HNQ81_003392</name>
</gene>
<name>A0A840UXU2_9BACT</name>
<proteinExistence type="predicted"/>
<dbReference type="EMBL" id="JACHEO010000031">
    <property type="protein sequence ID" value="MBB5349636.1"/>
    <property type="molecule type" value="Genomic_DNA"/>
</dbReference>
<accession>A0A840UXU2</accession>